<evidence type="ECO:0000256" key="12">
    <source>
        <dbReference type="ARBA" id="ARBA00022741"/>
    </source>
</evidence>
<comment type="similarity">
    <text evidence="7">Belongs to the CobU/CobP family.</text>
</comment>
<dbReference type="Proteomes" id="UP000198850">
    <property type="component" value="Unassembled WGS sequence"/>
</dbReference>
<dbReference type="GO" id="GO:0043752">
    <property type="term" value="F:adenosylcobinamide kinase activity"/>
    <property type="evidence" value="ECO:0007669"/>
    <property type="project" value="UniProtKB-EC"/>
</dbReference>
<reference evidence="20 21" key="1">
    <citation type="submission" date="2016-10" db="EMBL/GenBank/DDBJ databases">
        <authorList>
            <person name="de Groot N.N."/>
        </authorList>
    </citation>
    <scope>NUCLEOTIDE SEQUENCE [LARGE SCALE GENOMIC DNA]</scope>
    <source>
        <strain evidence="20 21">DSM 19033</strain>
    </source>
</reference>
<evidence type="ECO:0000256" key="10">
    <source>
        <dbReference type="ARBA" id="ARBA00022573"/>
    </source>
</evidence>
<evidence type="ECO:0000256" key="18">
    <source>
        <dbReference type="PIRSR" id="PIRSR006135-1"/>
    </source>
</evidence>
<dbReference type="GO" id="GO:0008820">
    <property type="term" value="F:cobinamide phosphate guanylyltransferase activity"/>
    <property type="evidence" value="ECO:0007669"/>
    <property type="project" value="UniProtKB-EC"/>
</dbReference>
<evidence type="ECO:0000256" key="4">
    <source>
        <dbReference type="ARBA" id="ARBA00003889"/>
    </source>
</evidence>
<dbReference type="Pfam" id="PF02283">
    <property type="entry name" value="CobU"/>
    <property type="match status" value="1"/>
</dbReference>
<evidence type="ECO:0000256" key="7">
    <source>
        <dbReference type="ARBA" id="ARBA00007490"/>
    </source>
</evidence>
<keyword evidence="14" id="KW-0067">ATP-binding</keyword>
<feature type="binding site" evidence="19">
    <location>
        <position position="78"/>
    </location>
    <ligand>
        <name>GTP</name>
        <dbReference type="ChEBI" id="CHEBI:37565"/>
    </ligand>
</feature>
<feature type="active site" description="GMP-histidine intermediate" evidence="18">
    <location>
        <position position="48"/>
    </location>
</feature>
<dbReference type="STRING" id="425514.SAMN05443550_10368"/>
<dbReference type="SUPFAM" id="SSF52540">
    <property type="entry name" value="P-loop containing nucleoside triphosphate hydrolases"/>
    <property type="match status" value="1"/>
</dbReference>
<dbReference type="EC" id="2.7.1.156" evidence="8"/>
<evidence type="ECO:0000256" key="13">
    <source>
        <dbReference type="ARBA" id="ARBA00022777"/>
    </source>
</evidence>
<dbReference type="Gene3D" id="3.40.50.300">
    <property type="entry name" value="P-loop containing nucleotide triphosphate hydrolases"/>
    <property type="match status" value="1"/>
</dbReference>
<comment type="function">
    <text evidence="4">Catalyzes ATP-dependent phosphorylation of adenosylcobinamide and addition of GMP to adenosylcobinamide phosphate.</text>
</comment>
<dbReference type="EC" id="2.7.7.62" evidence="9"/>
<accession>A0A1H4ARB8</accession>
<comment type="catalytic activity">
    <reaction evidence="2">
        <text>adenosylcob(III)inamide phosphate + GTP + H(+) = adenosylcob(III)inamide-GDP + diphosphate</text>
        <dbReference type="Rhea" id="RHEA:22712"/>
        <dbReference type="ChEBI" id="CHEBI:15378"/>
        <dbReference type="ChEBI" id="CHEBI:33019"/>
        <dbReference type="ChEBI" id="CHEBI:37565"/>
        <dbReference type="ChEBI" id="CHEBI:58502"/>
        <dbReference type="ChEBI" id="CHEBI:60487"/>
        <dbReference type="EC" id="2.7.7.62"/>
    </reaction>
</comment>
<evidence type="ECO:0000256" key="2">
    <source>
        <dbReference type="ARBA" id="ARBA00000711"/>
    </source>
</evidence>
<evidence type="ECO:0000313" key="20">
    <source>
        <dbReference type="EMBL" id="SEA38391.1"/>
    </source>
</evidence>
<feature type="binding site" evidence="19">
    <location>
        <begin position="7"/>
        <end position="14"/>
    </location>
    <ligand>
        <name>GTP</name>
        <dbReference type="ChEBI" id="CHEBI:37565"/>
    </ligand>
</feature>
<dbReference type="RefSeq" id="WP_090555739.1">
    <property type="nucleotide sequence ID" value="NZ_FNRA01000003.1"/>
</dbReference>
<evidence type="ECO:0000256" key="16">
    <source>
        <dbReference type="ARBA" id="ARBA00029570"/>
    </source>
</evidence>
<dbReference type="CDD" id="cd00544">
    <property type="entry name" value="CobU"/>
    <property type="match status" value="1"/>
</dbReference>
<evidence type="ECO:0000256" key="17">
    <source>
        <dbReference type="ARBA" id="ARBA00030571"/>
    </source>
</evidence>
<evidence type="ECO:0000256" key="19">
    <source>
        <dbReference type="PIRSR" id="PIRSR006135-2"/>
    </source>
</evidence>
<evidence type="ECO:0000256" key="14">
    <source>
        <dbReference type="ARBA" id="ARBA00022840"/>
    </source>
</evidence>
<evidence type="ECO:0000256" key="11">
    <source>
        <dbReference type="ARBA" id="ARBA00022679"/>
    </source>
</evidence>
<dbReference type="PANTHER" id="PTHR34848:SF1">
    <property type="entry name" value="BIFUNCTIONAL ADENOSYLCOBALAMIN BIOSYNTHESIS PROTEIN COBU"/>
    <property type="match status" value="1"/>
</dbReference>
<keyword evidence="13 20" id="KW-0418">Kinase</keyword>
<keyword evidence="15 19" id="KW-0342">GTP-binding</keyword>
<name>A0A1H4ARB8_9SPHI</name>
<feature type="binding site" evidence="19">
    <location>
        <begin position="32"/>
        <end position="34"/>
    </location>
    <ligand>
        <name>GTP</name>
        <dbReference type="ChEBI" id="CHEBI:37565"/>
    </ligand>
</feature>
<evidence type="ECO:0000256" key="15">
    <source>
        <dbReference type="ARBA" id="ARBA00023134"/>
    </source>
</evidence>
<dbReference type="GO" id="GO:0009236">
    <property type="term" value="P:cobalamin biosynthetic process"/>
    <property type="evidence" value="ECO:0007669"/>
    <property type="project" value="UniProtKB-UniPathway"/>
</dbReference>
<organism evidence="20 21">
    <name type="scientific">Pedobacter hartonius</name>
    <dbReference type="NCBI Taxonomy" id="425514"/>
    <lineage>
        <taxon>Bacteria</taxon>
        <taxon>Pseudomonadati</taxon>
        <taxon>Bacteroidota</taxon>
        <taxon>Sphingobacteriia</taxon>
        <taxon>Sphingobacteriales</taxon>
        <taxon>Sphingobacteriaceae</taxon>
        <taxon>Pedobacter</taxon>
    </lineage>
</organism>
<dbReference type="GO" id="GO:0005524">
    <property type="term" value="F:ATP binding"/>
    <property type="evidence" value="ECO:0007669"/>
    <property type="project" value="UniProtKB-KW"/>
</dbReference>
<evidence type="ECO:0000256" key="1">
    <source>
        <dbReference type="ARBA" id="ARBA00000312"/>
    </source>
</evidence>
<dbReference type="PANTHER" id="PTHR34848">
    <property type="match status" value="1"/>
</dbReference>
<dbReference type="AlphaFoldDB" id="A0A1H4ARB8"/>
<protein>
    <recommendedName>
        <fullName evidence="16">Adenosylcobinamide kinase</fullName>
        <ecNumber evidence="8">2.7.1.156</ecNumber>
        <ecNumber evidence="9">2.7.7.62</ecNumber>
    </recommendedName>
    <alternativeName>
        <fullName evidence="17">Adenosylcobinamide-phosphate guanylyltransferase</fullName>
    </alternativeName>
</protein>
<comment type="catalytic activity">
    <reaction evidence="3">
        <text>adenosylcob(III)inamide + GTP = adenosylcob(III)inamide phosphate + GDP + H(+)</text>
        <dbReference type="Rhea" id="RHEA:15765"/>
        <dbReference type="ChEBI" id="CHEBI:2480"/>
        <dbReference type="ChEBI" id="CHEBI:15378"/>
        <dbReference type="ChEBI" id="CHEBI:37565"/>
        <dbReference type="ChEBI" id="CHEBI:58189"/>
        <dbReference type="ChEBI" id="CHEBI:58502"/>
        <dbReference type="EC" id="2.7.1.156"/>
    </reaction>
</comment>
<keyword evidence="12 19" id="KW-0547">Nucleotide-binding</keyword>
<comment type="pathway">
    <text evidence="6">Cofactor biosynthesis; adenosylcobalamin biosynthesis; adenosylcobalamin from cob(II)yrinate a,c-diamide: step 5/7.</text>
</comment>
<dbReference type="GO" id="GO:0005525">
    <property type="term" value="F:GTP binding"/>
    <property type="evidence" value="ECO:0007669"/>
    <property type="project" value="UniProtKB-KW"/>
</dbReference>
<evidence type="ECO:0000256" key="9">
    <source>
        <dbReference type="ARBA" id="ARBA00012523"/>
    </source>
</evidence>
<keyword evidence="10" id="KW-0169">Cobalamin biosynthesis</keyword>
<evidence type="ECO:0000256" key="5">
    <source>
        <dbReference type="ARBA" id="ARBA00004692"/>
    </source>
</evidence>
<dbReference type="PIRSF" id="PIRSF006135">
    <property type="entry name" value="CobU"/>
    <property type="match status" value="1"/>
</dbReference>
<evidence type="ECO:0000256" key="8">
    <source>
        <dbReference type="ARBA" id="ARBA00012016"/>
    </source>
</evidence>
<proteinExistence type="inferred from homology"/>
<keyword evidence="21" id="KW-1185">Reference proteome</keyword>
<sequence>MLIYVSGGVRSGKSAYAQQRALALSTAPVYIATARIWDEDFRERVKRHQDDRGPEWTTFEAYRDLHLLPLTGRTVVIDCVTLWLTNFFMDHENDIERSLAEFKKEIDQLSSIQATFIIISNELGMGMHAETAIGRQFADLQGWANQYVAAKAAEAVFIVSGLPLYLKKQLEQRL</sequence>
<gene>
    <name evidence="20" type="ORF">SAMN05443550_10368</name>
</gene>
<dbReference type="InterPro" id="IPR003203">
    <property type="entry name" value="CobU/CobP"/>
</dbReference>
<comment type="catalytic activity">
    <reaction evidence="1">
        <text>adenosylcob(III)inamide + ATP = adenosylcob(III)inamide phosphate + ADP + H(+)</text>
        <dbReference type="Rhea" id="RHEA:15769"/>
        <dbReference type="ChEBI" id="CHEBI:2480"/>
        <dbReference type="ChEBI" id="CHEBI:15378"/>
        <dbReference type="ChEBI" id="CHEBI:30616"/>
        <dbReference type="ChEBI" id="CHEBI:58502"/>
        <dbReference type="ChEBI" id="CHEBI:456216"/>
        <dbReference type="EC" id="2.7.1.156"/>
    </reaction>
</comment>
<evidence type="ECO:0000256" key="3">
    <source>
        <dbReference type="ARBA" id="ARBA00001522"/>
    </source>
</evidence>
<evidence type="ECO:0000256" key="6">
    <source>
        <dbReference type="ARBA" id="ARBA00005159"/>
    </source>
</evidence>
<dbReference type="UniPathway" id="UPA00148">
    <property type="reaction ID" value="UER00236"/>
</dbReference>
<evidence type="ECO:0000313" key="21">
    <source>
        <dbReference type="Proteomes" id="UP000198850"/>
    </source>
</evidence>
<comment type="pathway">
    <text evidence="5">Cofactor biosynthesis; adenosylcobalamin biosynthesis; adenosylcobalamin from cob(II)yrinate a,c-diamide: step 6/7.</text>
</comment>
<keyword evidence="20" id="KW-0548">Nucleotidyltransferase</keyword>
<keyword evidence="11 20" id="KW-0808">Transferase</keyword>
<dbReference type="OrthoDB" id="9799422at2"/>
<dbReference type="EMBL" id="FNRA01000003">
    <property type="protein sequence ID" value="SEA38391.1"/>
    <property type="molecule type" value="Genomic_DNA"/>
</dbReference>
<dbReference type="InterPro" id="IPR027417">
    <property type="entry name" value="P-loop_NTPase"/>
</dbReference>
<feature type="binding site" evidence="19">
    <location>
        <position position="60"/>
    </location>
    <ligand>
        <name>GTP</name>
        <dbReference type="ChEBI" id="CHEBI:37565"/>
    </ligand>
</feature>